<dbReference type="NCBIfam" id="TIGR00254">
    <property type="entry name" value="GGDEF"/>
    <property type="match status" value="1"/>
</dbReference>
<evidence type="ECO:0000256" key="1">
    <source>
        <dbReference type="ARBA" id="ARBA00012528"/>
    </source>
</evidence>
<feature type="domain" description="GGDEF" evidence="4">
    <location>
        <begin position="243"/>
        <end position="374"/>
    </location>
</feature>
<name>A0A6A7Y866_9HYPH</name>
<reference evidence="5 6" key="1">
    <citation type="submission" date="2019-09" db="EMBL/GenBank/DDBJ databases">
        <title>Segnochrobactrum spirostomi gen. nov., sp. nov., isolated from the ciliate Spirostomum cf. yagiui and description of a novel family, Segnochrobactraceae fam. nov. within the order Rhizobiales of the class Alphaproteobacteria.</title>
        <authorList>
            <person name="Akter S."/>
            <person name="Shazib S.U.A."/>
            <person name="Shin M.K."/>
        </authorList>
    </citation>
    <scope>NUCLEOTIDE SEQUENCE [LARGE SCALE GENOMIC DNA]</scope>
    <source>
        <strain evidence="5 6">Sp-1</strain>
    </source>
</reference>
<gene>
    <name evidence="5" type="ORF">F0357_18145</name>
</gene>
<comment type="catalytic activity">
    <reaction evidence="2">
        <text>2 GTP = 3',3'-c-di-GMP + 2 diphosphate</text>
        <dbReference type="Rhea" id="RHEA:24898"/>
        <dbReference type="ChEBI" id="CHEBI:33019"/>
        <dbReference type="ChEBI" id="CHEBI:37565"/>
        <dbReference type="ChEBI" id="CHEBI:58805"/>
        <dbReference type="EC" id="2.7.7.65"/>
    </reaction>
</comment>
<dbReference type="FunFam" id="3.30.70.270:FF:000001">
    <property type="entry name" value="Diguanylate cyclase domain protein"/>
    <property type="match status" value="1"/>
</dbReference>
<comment type="caution">
    <text evidence="5">The sequence shown here is derived from an EMBL/GenBank/DDBJ whole genome shotgun (WGS) entry which is preliminary data.</text>
</comment>
<dbReference type="GO" id="GO:0052621">
    <property type="term" value="F:diguanylate cyclase activity"/>
    <property type="evidence" value="ECO:0007669"/>
    <property type="project" value="UniProtKB-EC"/>
</dbReference>
<dbReference type="EMBL" id="VWNA01000001">
    <property type="protein sequence ID" value="MQT14537.1"/>
    <property type="molecule type" value="Genomic_DNA"/>
</dbReference>
<dbReference type="AlphaFoldDB" id="A0A6A7Y866"/>
<evidence type="ECO:0000259" key="4">
    <source>
        <dbReference type="PROSITE" id="PS50887"/>
    </source>
</evidence>
<evidence type="ECO:0000313" key="5">
    <source>
        <dbReference type="EMBL" id="MQT14537.1"/>
    </source>
</evidence>
<feature type="transmembrane region" description="Helical" evidence="3">
    <location>
        <begin position="39"/>
        <end position="59"/>
    </location>
</feature>
<dbReference type="SUPFAM" id="SSF55073">
    <property type="entry name" value="Nucleotide cyclase"/>
    <property type="match status" value="1"/>
</dbReference>
<dbReference type="PANTHER" id="PTHR45138:SF9">
    <property type="entry name" value="DIGUANYLATE CYCLASE DGCM-RELATED"/>
    <property type="match status" value="1"/>
</dbReference>
<feature type="transmembrane region" description="Helical" evidence="3">
    <location>
        <begin position="65"/>
        <end position="86"/>
    </location>
</feature>
<feature type="transmembrane region" description="Helical" evidence="3">
    <location>
        <begin position="189"/>
        <end position="207"/>
    </location>
</feature>
<feature type="transmembrane region" description="Helical" evidence="3">
    <location>
        <begin position="98"/>
        <end position="118"/>
    </location>
</feature>
<feature type="transmembrane region" description="Helical" evidence="3">
    <location>
        <begin position="6"/>
        <end position="27"/>
    </location>
</feature>
<feature type="transmembrane region" description="Helical" evidence="3">
    <location>
        <begin position="155"/>
        <end position="177"/>
    </location>
</feature>
<dbReference type="InterPro" id="IPR050469">
    <property type="entry name" value="Diguanylate_Cyclase"/>
</dbReference>
<dbReference type="SMART" id="SM00267">
    <property type="entry name" value="GGDEF"/>
    <property type="match status" value="1"/>
</dbReference>
<evidence type="ECO:0000256" key="2">
    <source>
        <dbReference type="ARBA" id="ARBA00034247"/>
    </source>
</evidence>
<keyword evidence="3" id="KW-1133">Transmembrane helix</keyword>
<dbReference type="GO" id="GO:0043709">
    <property type="term" value="P:cell adhesion involved in single-species biofilm formation"/>
    <property type="evidence" value="ECO:0007669"/>
    <property type="project" value="TreeGrafter"/>
</dbReference>
<dbReference type="InterPro" id="IPR029787">
    <property type="entry name" value="Nucleotide_cyclase"/>
</dbReference>
<dbReference type="EC" id="2.7.7.65" evidence="1"/>
<dbReference type="Pfam" id="PF00990">
    <property type="entry name" value="GGDEF"/>
    <property type="match status" value="1"/>
</dbReference>
<keyword evidence="3" id="KW-0472">Membrane</keyword>
<dbReference type="RefSeq" id="WP_153485476.1">
    <property type="nucleotide sequence ID" value="NZ_VWNA01000001.1"/>
</dbReference>
<sequence length="390" mass="42174">MINLDIATVIFLHVTVLAAGAVAFAHLQRQVPWPVPLRWLGLAYAIVGVGALSAALGEHGALPPWLWQPLSLGCGTGGFAALWCGIRMLSRERGMPTAWLLLVPLGWLVFAHVIGFVAENWQRAGIFHLNAVVFLGATAWEVLRGRRREPLPSRLPLAIMLAVFALSFLAGIAMIASGTVRAARIAFEFYIQIFCYFGVVILVYGLVNERAQKRLRLSAEIDPLTGLGNRARLVSSVPPEVQGGDAAILLDIDHFKAVNDKFGHSAGDRVLAAVAETLRAKLRREDICVRYGGEEFAIILPDWQDVGAVAERLRGAIEAVKVPLGDSEIGVTVSLGVAISRTGNHSWTDLIDAADAALYEAKRAGRNRVVVQRLPAPVPARQRAGMLEDA</sequence>
<dbReference type="GO" id="GO:0005886">
    <property type="term" value="C:plasma membrane"/>
    <property type="evidence" value="ECO:0007669"/>
    <property type="project" value="TreeGrafter"/>
</dbReference>
<proteinExistence type="predicted"/>
<protein>
    <recommendedName>
        <fullName evidence="1">diguanylate cyclase</fullName>
        <ecNumber evidence="1">2.7.7.65</ecNumber>
    </recommendedName>
</protein>
<feature type="transmembrane region" description="Helical" evidence="3">
    <location>
        <begin position="124"/>
        <end position="143"/>
    </location>
</feature>
<dbReference type="InterPro" id="IPR000160">
    <property type="entry name" value="GGDEF_dom"/>
</dbReference>
<dbReference type="Gene3D" id="3.30.70.270">
    <property type="match status" value="1"/>
</dbReference>
<evidence type="ECO:0000256" key="3">
    <source>
        <dbReference type="SAM" id="Phobius"/>
    </source>
</evidence>
<organism evidence="5 6">
    <name type="scientific">Segnochrobactrum spirostomi</name>
    <dbReference type="NCBI Taxonomy" id="2608987"/>
    <lineage>
        <taxon>Bacteria</taxon>
        <taxon>Pseudomonadati</taxon>
        <taxon>Pseudomonadota</taxon>
        <taxon>Alphaproteobacteria</taxon>
        <taxon>Hyphomicrobiales</taxon>
        <taxon>Segnochrobactraceae</taxon>
        <taxon>Segnochrobactrum</taxon>
    </lineage>
</organism>
<evidence type="ECO:0000313" key="6">
    <source>
        <dbReference type="Proteomes" id="UP000332515"/>
    </source>
</evidence>
<dbReference type="PROSITE" id="PS50887">
    <property type="entry name" value="GGDEF"/>
    <property type="match status" value="1"/>
</dbReference>
<dbReference type="GO" id="GO:1902201">
    <property type="term" value="P:negative regulation of bacterial-type flagellum-dependent cell motility"/>
    <property type="evidence" value="ECO:0007669"/>
    <property type="project" value="TreeGrafter"/>
</dbReference>
<dbReference type="PANTHER" id="PTHR45138">
    <property type="entry name" value="REGULATORY COMPONENTS OF SENSORY TRANSDUCTION SYSTEM"/>
    <property type="match status" value="1"/>
</dbReference>
<dbReference type="InterPro" id="IPR043128">
    <property type="entry name" value="Rev_trsase/Diguanyl_cyclase"/>
</dbReference>
<dbReference type="CDD" id="cd01949">
    <property type="entry name" value="GGDEF"/>
    <property type="match status" value="1"/>
</dbReference>
<keyword evidence="3" id="KW-0812">Transmembrane</keyword>
<dbReference type="Proteomes" id="UP000332515">
    <property type="component" value="Unassembled WGS sequence"/>
</dbReference>
<keyword evidence="6" id="KW-1185">Reference proteome</keyword>
<accession>A0A6A7Y866</accession>